<gene>
    <name evidence="1" type="ORF">Tci_002467</name>
</gene>
<proteinExistence type="predicted"/>
<organism evidence="1">
    <name type="scientific">Tanacetum cinerariifolium</name>
    <name type="common">Dalmatian daisy</name>
    <name type="synonym">Chrysanthemum cinerariifolium</name>
    <dbReference type="NCBI Taxonomy" id="118510"/>
    <lineage>
        <taxon>Eukaryota</taxon>
        <taxon>Viridiplantae</taxon>
        <taxon>Streptophyta</taxon>
        <taxon>Embryophyta</taxon>
        <taxon>Tracheophyta</taxon>
        <taxon>Spermatophyta</taxon>
        <taxon>Magnoliopsida</taxon>
        <taxon>eudicotyledons</taxon>
        <taxon>Gunneridae</taxon>
        <taxon>Pentapetalae</taxon>
        <taxon>asterids</taxon>
        <taxon>campanulids</taxon>
        <taxon>Asterales</taxon>
        <taxon>Asteraceae</taxon>
        <taxon>Asteroideae</taxon>
        <taxon>Anthemideae</taxon>
        <taxon>Anthemidinae</taxon>
        <taxon>Tanacetum</taxon>
    </lineage>
</organism>
<sequence length="193" mass="21390">MIDVISTRNFDPSFVGQRPDGITYVAIVQPDFFAFLAELGSGNGNQMHGTDIESPNCPTTSFGIRERKKPPSQALSTTHNDAWPDVAISIWKGQFTSSEVTYTSSAKGKTLSGMGRKNSLDDYGDGISPWKNNQFRKVIECYLSTRRKNALSMKIKKIDQLHLLCEELEKAQTADPTMAKKGYTTTKAKTTEV</sequence>
<reference evidence="1" key="1">
    <citation type="journal article" date="2019" name="Sci. Rep.">
        <title>Draft genome of Tanacetum cinerariifolium, the natural source of mosquito coil.</title>
        <authorList>
            <person name="Yamashiro T."/>
            <person name="Shiraishi A."/>
            <person name="Satake H."/>
            <person name="Nakayama K."/>
        </authorList>
    </citation>
    <scope>NUCLEOTIDE SEQUENCE</scope>
</reference>
<name>A0A6L2J0I9_TANCI</name>
<accession>A0A6L2J0I9</accession>
<comment type="caution">
    <text evidence="1">The sequence shown here is derived from an EMBL/GenBank/DDBJ whole genome shotgun (WGS) entry which is preliminary data.</text>
</comment>
<dbReference type="EMBL" id="BKCJ010000161">
    <property type="protein sequence ID" value="GEU30489.1"/>
    <property type="molecule type" value="Genomic_DNA"/>
</dbReference>
<protein>
    <submittedName>
        <fullName evidence="1">Uncharacterized protein</fullName>
    </submittedName>
</protein>
<evidence type="ECO:0000313" key="1">
    <source>
        <dbReference type="EMBL" id="GEU30489.1"/>
    </source>
</evidence>
<dbReference type="AlphaFoldDB" id="A0A6L2J0I9"/>